<organism evidence="9 10">
    <name type="scientific">Candidatus Desulfovibrio intestinavium</name>
    <dbReference type="NCBI Taxonomy" id="2838534"/>
    <lineage>
        <taxon>Bacteria</taxon>
        <taxon>Pseudomonadati</taxon>
        <taxon>Thermodesulfobacteriota</taxon>
        <taxon>Desulfovibrionia</taxon>
        <taxon>Desulfovibrionales</taxon>
        <taxon>Desulfovibrionaceae</taxon>
        <taxon>Desulfovibrio</taxon>
    </lineage>
</organism>
<evidence type="ECO:0000256" key="3">
    <source>
        <dbReference type="ARBA" id="ARBA00004961"/>
    </source>
</evidence>
<dbReference type="InterPro" id="IPR005900">
    <property type="entry name" value="6-phosphogluconolactonase_DevB"/>
</dbReference>
<dbReference type="InterPro" id="IPR037171">
    <property type="entry name" value="NagB/RpiA_transferase-like"/>
</dbReference>
<dbReference type="EMBL" id="DWZD01000047">
    <property type="protein sequence ID" value="HJA79695.1"/>
    <property type="molecule type" value="Genomic_DNA"/>
</dbReference>
<comment type="pathway">
    <text evidence="3 7">Carbohydrate degradation; pentose phosphate pathway; D-ribulose 5-phosphate from D-glucose 6-phosphate (oxidative stage): step 2/3.</text>
</comment>
<dbReference type="GO" id="GO:0017057">
    <property type="term" value="F:6-phosphogluconolactonase activity"/>
    <property type="evidence" value="ECO:0007669"/>
    <property type="project" value="UniProtKB-UniRule"/>
</dbReference>
<dbReference type="PANTHER" id="PTHR11054">
    <property type="entry name" value="6-PHOSPHOGLUCONOLACTONASE"/>
    <property type="match status" value="1"/>
</dbReference>
<dbReference type="Proteomes" id="UP000823821">
    <property type="component" value="Unassembled WGS sequence"/>
</dbReference>
<comment type="catalytic activity">
    <reaction evidence="1 7">
        <text>6-phospho-D-glucono-1,5-lactone + H2O = 6-phospho-D-gluconate + H(+)</text>
        <dbReference type="Rhea" id="RHEA:12556"/>
        <dbReference type="ChEBI" id="CHEBI:15377"/>
        <dbReference type="ChEBI" id="CHEBI:15378"/>
        <dbReference type="ChEBI" id="CHEBI:57955"/>
        <dbReference type="ChEBI" id="CHEBI:58759"/>
        <dbReference type="EC" id="3.1.1.31"/>
    </reaction>
</comment>
<reference evidence="9" key="1">
    <citation type="journal article" date="2021" name="PeerJ">
        <title>Extensive microbial diversity within the chicken gut microbiome revealed by metagenomics and culture.</title>
        <authorList>
            <person name="Gilroy R."/>
            <person name="Ravi A."/>
            <person name="Getino M."/>
            <person name="Pursley I."/>
            <person name="Horton D.L."/>
            <person name="Alikhan N.F."/>
            <person name="Baker D."/>
            <person name="Gharbi K."/>
            <person name="Hall N."/>
            <person name="Watson M."/>
            <person name="Adriaenssens E.M."/>
            <person name="Foster-Nyarko E."/>
            <person name="Jarju S."/>
            <person name="Secka A."/>
            <person name="Antonio M."/>
            <person name="Oren A."/>
            <person name="Chaudhuri R.R."/>
            <person name="La Ragione R."/>
            <person name="Hildebrand F."/>
            <person name="Pallen M.J."/>
        </authorList>
    </citation>
    <scope>NUCLEOTIDE SEQUENCE</scope>
    <source>
        <strain evidence="9">5032</strain>
    </source>
</reference>
<feature type="domain" description="Glucosamine/galactosamine-6-phosphate isomerase" evidence="8">
    <location>
        <begin position="17"/>
        <end position="238"/>
    </location>
</feature>
<dbReference type="Pfam" id="PF01182">
    <property type="entry name" value="Glucosamine_iso"/>
    <property type="match status" value="1"/>
</dbReference>
<evidence type="ECO:0000256" key="1">
    <source>
        <dbReference type="ARBA" id="ARBA00000832"/>
    </source>
</evidence>
<gene>
    <name evidence="7 9" type="primary">pgl</name>
    <name evidence="9" type="ORF">H9784_09065</name>
</gene>
<sequence>MQARSRSIHLSVHIHKNPAAMAERAAHILAAACEEAVAERGVFKIALSGGQTPIPLFRLLAAHDWADRLPWDKITFFWVDERCVGPDHPESNYGLARREMLSHLPVTHFFRMRGELDPVKAATMYEEQIRADFNIGPNEIPRFDFMLLGVGDDGHTGSIFPNSPALLERKRLVIDQYVPERKADRLTLTLPVLNNSRCCMFLVTGKEKHAVLSKTLNLLDEPTLPAQFVRPAVGDLIWVVDEAAATGE</sequence>
<dbReference type="GO" id="GO:0005975">
    <property type="term" value="P:carbohydrate metabolic process"/>
    <property type="evidence" value="ECO:0007669"/>
    <property type="project" value="UniProtKB-UniRule"/>
</dbReference>
<evidence type="ECO:0000256" key="7">
    <source>
        <dbReference type="RuleBase" id="RU365095"/>
    </source>
</evidence>
<evidence type="ECO:0000256" key="6">
    <source>
        <dbReference type="ARBA" id="ARBA00020337"/>
    </source>
</evidence>
<dbReference type="EC" id="3.1.1.31" evidence="5 7"/>
<evidence type="ECO:0000256" key="2">
    <source>
        <dbReference type="ARBA" id="ARBA00002681"/>
    </source>
</evidence>
<dbReference type="InterPro" id="IPR039104">
    <property type="entry name" value="6PGL"/>
</dbReference>
<dbReference type="SUPFAM" id="SSF100950">
    <property type="entry name" value="NagB/RpiA/CoA transferase-like"/>
    <property type="match status" value="1"/>
</dbReference>
<dbReference type="GO" id="GO:0006098">
    <property type="term" value="P:pentose-phosphate shunt"/>
    <property type="evidence" value="ECO:0007669"/>
    <property type="project" value="InterPro"/>
</dbReference>
<dbReference type="AlphaFoldDB" id="A0A9D2KS98"/>
<dbReference type="CDD" id="cd01400">
    <property type="entry name" value="6PGL"/>
    <property type="match status" value="1"/>
</dbReference>
<name>A0A9D2KS98_9BACT</name>
<accession>A0A9D2KS98</accession>
<dbReference type="Gene3D" id="3.40.50.1360">
    <property type="match status" value="1"/>
</dbReference>
<reference evidence="9" key="2">
    <citation type="submission" date="2021-04" db="EMBL/GenBank/DDBJ databases">
        <authorList>
            <person name="Gilroy R."/>
        </authorList>
    </citation>
    <scope>NUCLEOTIDE SEQUENCE</scope>
    <source>
        <strain evidence="9">5032</strain>
    </source>
</reference>
<comment type="function">
    <text evidence="2 7">Hydrolysis of 6-phosphogluconolactone to 6-phosphogluconate.</text>
</comment>
<dbReference type="PANTHER" id="PTHR11054:SF0">
    <property type="entry name" value="6-PHOSPHOGLUCONOLACTONASE"/>
    <property type="match status" value="1"/>
</dbReference>
<evidence type="ECO:0000256" key="4">
    <source>
        <dbReference type="ARBA" id="ARBA00010662"/>
    </source>
</evidence>
<dbReference type="InterPro" id="IPR006148">
    <property type="entry name" value="Glc/Gal-6P_isomerase"/>
</dbReference>
<dbReference type="NCBIfam" id="TIGR01198">
    <property type="entry name" value="pgl"/>
    <property type="match status" value="1"/>
</dbReference>
<evidence type="ECO:0000313" key="9">
    <source>
        <dbReference type="EMBL" id="HJA79695.1"/>
    </source>
</evidence>
<evidence type="ECO:0000256" key="5">
    <source>
        <dbReference type="ARBA" id="ARBA00013198"/>
    </source>
</evidence>
<evidence type="ECO:0000313" key="10">
    <source>
        <dbReference type="Proteomes" id="UP000823821"/>
    </source>
</evidence>
<keyword evidence="7 9" id="KW-0378">Hydrolase</keyword>
<comment type="similarity">
    <text evidence="4 7">Belongs to the glucosamine/galactosamine-6-phosphate isomerase family. 6-phosphogluconolactonase subfamily.</text>
</comment>
<proteinExistence type="inferred from homology"/>
<comment type="caution">
    <text evidence="9">The sequence shown here is derived from an EMBL/GenBank/DDBJ whole genome shotgun (WGS) entry which is preliminary data.</text>
</comment>
<protein>
    <recommendedName>
        <fullName evidence="6 7">6-phosphogluconolactonase</fullName>
        <shortName evidence="7">6PGL</shortName>
        <ecNumber evidence="5 7">3.1.1.31</ecNumber>
    </recommendedName>
</protein>
<evidence type="ECO:0000259" key="8">
    <source>
        <dbReference type="Pfam" id="PF01182"/>
    </source>
</evidence>